<dbReference type="PANTHER" id="PTHR35535:SF2">
    <property type="entry name" value="DUF306 DOMAIN-CONTAINING PROTEIN"/>
    <property type="match status" value="1"/>
</dbReference>
<dbReference type="PANTHER" id="PTHR35535">
    <property type="entry name" value="HEAT SHOCK PROTEIN HSLJ"/>
    <property type="match status" value="1"/>
</dbReference>
<dbReference type="InterPro" id="IPR005184">
    <property type="entry name" value="DUF306_Meta_HslJ"/>
</dbReference>
<comment type="caution">
    <text evidence="2">The sequence shown here is derived from an EMBL/GenBank/DDBJ whole genome shotgun (WGS) entry which is preliminary data.</text>
</comment>
<dbReference type="Gene3D" id="2.40.128.270">
    <property type="match status" value="3"/>
</dbReference>
<dbReference type="Proteomes" id="UP000292580">
    <property type="component" value="Unassembled WGS sequence"/>
</dbReference>
<evidence type="ECO:0000259" key="1">
    <source>
        <dbReference type="Pfam" id="PF03724"/>
    </source>
</evidence>
<keyword evidence="3" id="KW-1185">Reference proteome</keyword>
<organism evidence="2 3">
    <name type="scientific">Methanofollis fontis</name>
    <dbReference type="NCBI Taxonomy" id="2052832"/>
    <lineage>
        <taxon>Archaea</taxon>
        <taxon>Methanobacteriati</taxon>
        <taxon>Methanobacteriota</taxon>
        <taxon>Stenosarchaea group</taxon>
        <taxon>Methanomicrobia</taxon>
        <taxon>Methanomicrobiales</taxon>
        <taxon>Methanomicrobiaceae</taxon>
        <taxon>Methanofollis</taxon>
    </lineage>
</organism>
<feature type="domain" description="DUF306" evidence="1">
    <location>
        <begin position="169"/>
        <end position="282"/>
    </location>
</feature>
<accession>A0A483CQI6</accession>
<dbReference type="EMBL" id="PGCL01000001">
    <property type="protein sequence ID" value="TAJ45385.1"/>
    <property type="molecule type" value="Genomic_DNA"/>
</dbReference>
<dbReference type="Pfam" id="PF03724">
    <property type="entry name" value="META"/>
    <property type="match status" value="3"/>
</dbReference>
<protein>
    <submittedName>
        <fullName evidence="2">META domain-containing protein</fullName>
    </submittedName>
</protein>
<reference evidence="2 3" key="1">
    <citation type="submission" date="2017-11" db="EMBL/GenBank/DDBJ databases">
        <title>Isolation and Characterization of Methanofollis Species from Methane Seep Offshore SW Taiwan.</title>
        <authorList>
            <person name="Teng N.-H."/>
            <person name="Lai M.-C."/>
            <person name="Chen S.-C."/>
        </authorList>
    </citation>
    <scope>NUCLEOTIDE SEQUENCE [LARGE SCALE GENOMIC DNA]</scope>
    <source>
        <strain evidence="2 3">FWC-SCC2</strain>
    </source>
</reference>
<dbReference type="InterPro" id="IPR038670">
    <property type="entry name" value="HslJ-like_sf"/>
</dbReference>
<sequence>MYCPLILLPPMNLKAYGAVALLLVCSIFAGGCSSGGGGDGTPTTTPATGVPLTGTTWDLVLYADGSGGMSSPIAGTAIRAAFGEDGQVSGSAGCNNYFASYEAGESSLSIGPIASTERFCADPAGVMEQEAAYLALLGSAAGYTADDGRLEVTDASGRTILTFTGVVPAPLRGTAWTLSAYNDEKGGMLSLLAGTEITAVFESGGQMSGSAGCNDYFASYEADAGSLRIGPVGTTRMACADPAGVMDQETAYLGLLPEVSAYAITGDVLALSDGAGRTLLEYRVIPAVPLSGTSWTLTAYRSAAGELVAPIDGTNVTAVFGDDGEIGGSAGCNLYSGPYRAEGSMIEIGPLAVTAMFCAEPAGVQEQEDTVLAHLGAAGGYRIEGAALVLTDTPGTTLLEFAAA</sequence>
<dbReference type="AlphaFoldDB" id="A0A483CQI6"/>
<dbReference type="InterPro" id="IPR053147">
    <property type="entry name" value="Hsp_HslJ-like"/>
</dbReference>
<evidence type="ECO:0000313" key="3">
    <source>
        <dbReference type="Proteomes" id="UP000292580"/>
    </source>
</evidence>
<feature type="domain" description="DUF306" evidence="1">
    <location>
        <begin position="289"/>
        <end position="401"/>
    </location>
</feature>
<feature type="domain" description="DUF306" evidence="1">
    <location>
        <begin position="51"/>
        <end position="163"/>
    </location>
</feature>
<proteinExistence type="predicted"/>
<gene>
    <name evidence="2" type="ORF">CUJ86_01175</name>
</gene>
<name>A0A483CQI6_9EURY</name>
<evidence type="ECO:0000313" key="2">
    <source>
        <dbReference type="EMBL" id="TAJ45385.1"/>
    </source>
</evidence>